<keyword evidence="4" id="KW-0472">Membrane</keyword>
<comment type="similarity">
    <text evidence="2 3">Belongs to the small heat shock protein (HSP20) family.</text>
</comment>
<dbReference type="InterPro" id="IPR031107">
    <property type="entry name" value="Small_HSP"/>
</dbReference>
<keyword evidence="4" id="KW-1133">Transmembrane helix</keyword>
<feature type="transmembrane region" description="Helical" evidence="4">
    <location>
        <begin position="37"/>
        <end position="57"/>
    </location>
</feature>
<evidence type="ECO:0000256" key="2">
    <source>
        <dbReference type="PROSITE-ProRule" id="PRU00285"/>
    </source>
</evidence>
<keyword evidence="7" id="KW-1185">Reference proteome</keyword>
<protein>
    <recommendedName>
        <fullName evidence="5">SHSP domain-containing protein</fullName>
    </recommendedName>
</protein>
<accession>A0AA36E1I7</accession>
<gene>
    <name evidence="6" type="ORF">LSALG_LOCUS19625</name>
</gene>
<evidence type="ECO:0000256" key="1">
    <source>
        <dbReference type="ARBA" id="ARBA00023016"/>
    </source>
</evidence>
<dbReference type="Proteomes" id="UP001177003">
    <property type="component" value="Chromosome 4"/>
</dbReference>
<dbReference type="EMBL" id="OX465080">
    <property type="protein sequence ID" value="CAI9279849.1"/>
    <property type="molecule type" value="Genomic_DNA"/>
</dbReference>
<dbReference type="PROSITE" id="PS01031">
    <property type="entry name" value="SHSP"/>
    <property type="match status" value="1"/>
</dbReference>
<dbReference type="Gene3D" id="2.60.40.790">
    <property type="match status" value="1"/>
</dbReference>
<organism evidence="6 7">
    <name type="scientific">Lactuca saligna</name>
    <name type="common">Willowleaf lettuce</name>
    <dbReference type="NCBI Taxonomy" id="75948"/>
    <lineage>
        <taxon>Eukaryota</taxon>
        <taxon>Viridiplantae</taxon>
        <taxon>Streptophyta</taxon>
        <taxon>Embryophyta</taxon>
        <taxon>Tracheophyta</taxon>
        <taxon>Spermatophyta</taxon>
        <taxon>Magnoliopsida</taxon>
        <taxon>eudicotyledons</taxon>
        <taxon>Gunneridae</taxon>
        <taxon>Pentapetalae</taxon>
        <taxon>asterids</taxon>
        <taxon>campanulids</taxon>
        <taxon>Asterales</taxon>
        <taxon>Asteraceae</taxon>
        <taxon>Cichorioideae</taxon>
        <taxon>Cichorieae</taxon>
        <taxon>Lactucinae</taxon>
        <taxon>Lactuca</taxon>
    </lineage>
</organism>
<feature type="domain" description="SHSP" evidence="5">
    <location>
        <begin position="86"/>
        <end position="174"/>
    </location>
</feature>
<keyword evidence="4" id="KW-0812">Transmembrane</keyword>
<evidence type="ECO:0000313" key="7">
    <source>
        <dbReference type="Proteomes" id="UP001177003"/>
    </source>
</evidence>
<dbReference type="AlphaFoldDB" id="A0AA36E1I7"/>
<dbReference type="InterPro" id="IPR002068">
    <property type="entry name" value="A-crystallin/Hsp20_dom"/>
</dbReference>
<dbReference type="InterPro" id="IPR008978">
    <property type="entry name" value="HSP20-like_chaperone"/>
</dbReference>
<proteinExistence type="inferred from homology"/>
<sequence>MDGVVLFPFTTVRIQSIFNQHSTLVYNYSNRSILPSLYSLMLILILIWFQILSIFSFKSEKKEMQFSTFQPSLQSFFTSPLLFPYPFIPENYVRWDRWDETPESHIYSADIPGVRKEDIRVEIEDSKYLIIRTESADDMMIMAGRRSFLKKFRLPETIDVNGISAGYENGGSSC</sequence>
<evidence type="ECO:0000259" key="5">
    <source>
        <dbReference type="PROSITE" id="PS01031"/>
    </source>
</evidence>
<dbReference type="SUPFAM" id="SSF49764">
    <property type="entry name" value="HSP20-like chaperones"/>
    <property type="match status" value="1"/>
</dbReference>
<keyword evidence="1" id="KW-0346">Stress response</keyword>
<dbReference type="Pfam" id="PF00011">
    <property type="entry name" value="HSP20"/>
    <property type="match status" value="1"/>
</dbReference>
<evidence type="ECO:0000256" key="3">
    <source>
        <dbReference type="RuleBase" id="RU003616"/>
    </source>
</evidence>
<evidence type="ECO:0000256" key="4">
    <source>
        <dbReference type="SAM" id="Phobius"/>
    </source>
</evidence>
<dbReference type="PANTHER" id="PTHR11527">
    <property type="entry name" value="HEAT-SHOCK PROTEIN 20 FAMILY MEMBER"/>
    <property type="match status" value="1"/>
</dbReference>
<name>A0AA36E1I7_LACSI</name>
<reference evidence="6" key="1">
    <citation type="submission" date="2023-04" db="EMBL/GenBank/DDBJ databases">
        <authorList>
            <person name="Vijverberg K."/>
            <person name="Xiong W."/>
            <person name="Schranz E."/>
        </authorList>
    </citation>
    <scope>NUCLEOTIDE SEQUENCE</scope>
</reference>
<evidence type="ECO:0000313" key="6">
    <source>
        <dbReference type="EMBL" id="CAI9279849.1"/>
    </source>
</evidence>